<reference evidence="1 2" key="1">
    <citation type="submission" date="2019-05" db="EMBL/GenBank/DDBJ databases">
        <title>Another draft genome of Portunus trituberculatus and its Hox gene families provides insights of decapod evolution.</title>
        <authorList>
            <person name="Jeong J.-H."/>
            <person name="Song I."/>
            <person name="Kim S."/>
            <person name="Choi T."/>
            <person name="Kim D."/>
            <person name="Ryu S."/>
            <person name="Kim W."/>
        </authorList>
    </citation>
    <scope>NUCLEOTIDE SEQUENCE [LARGE SCALE GENOMIC DNA]</scope>
    <source>
        <tissue evidence="1">Muscle</tissue>
    </source>
</reference>
<comment type="caution">
    <text evidence="1">The sequence shown here is derived from an EMBL/GenBank/DDBJ whole genome shotgun (WGS) entry which is preliminary data.</text>
</comment>
<evidence type="ECO:0000313" key="2">
    <source>
        <dbReference type="Proteomes" id="UP000324222"/>
    </source>
</evidence>
<name>A0A5B7F0F9_PORTR</name>
<dbReference type="AlphaFoldDB" id="A0A5B7F0F9"/>
<organism evidence="1 2">
    <name type="scientific">Portunus trituberculatus</name>
    <name type="common">Swimming crab</name>
    <name type="synonym">Neptunus trituberculatus</name>
    <dbReference type="NCBI Taxonomy" id="210409"/>
    <lineage>
        <taxon>Eukaryota</taxon>
        <taxon>Metazoa</taxon>
        <taxon>Ecdysozoa</taxon>
        <taxon>Arthropoda</taxon>
        <taxon>Crustacea</taxon>
        <taxon>Multicrustacea</taxon>
        <taxon>Malacostraca</taxon>
        <taxon>Eumalacostraca</taxon>
        <taxon>Eucarida</taxon>
        <taxon>Decapoda</taxon>
        <taxon>Pleocyemata</taxon>
        <taxon>Brachyura</taxon>
        <taxon>Eubrachyura</taxon>
        <taxon>Portunoidea</taxon>
        <taxon>Portunidae</taxon>
        <taxon>Portuninae</taxon>
        <taxon>Portunus</taxon>
    </lineage>
</organism>
<keyword evidence="2" id="KW-1185">Reference proteome</keyword>
<sequence length="121" mass="13895">MLMRQESVHRGDAMARTRAHFTDMKMINTRVVHWNKWAPVTGKKSMMVAPTVLGVRVEVIRVMYTPSRVLKYLMKQDKFFLHNLGRHYGVSIEVGTPQRKIQIEGPKGNVRTCYSCESAAC</sequence>
<proteinExistence type="predicted"/>
<dbReference type="Proteomes" id="UP000324222">
    <property type="component" value="Unassembled WGS sequence"/>
</dbReference>
<dbReference type="EMBL" id="VSRR010003967">
    <property type="protein sequence ID" value="MPC38074.1"/>
    <property type="molecule type" value="Genomic_DNA"/>
</dbReference>
<gene>
    <name evidence="1" type="ORF">E2C01_031575</name>
</gene>
<evidence type="ECO:0000313" key="1">
    <source>
        <dbReference type="EMBL" id="MPC38074.1"/>
    </source>
</evidence>
<protein>
    <submittedName>
        <fullName evidence="1">Uncharacterized protein</fullName>
    </submittedName>
</protein>
<accession>A0A5B7F0F9</accession>